<dbReference type="Gene3D" id="3.30.2010.10">
    <property type="entry name" value="Metalloproteases ('zincins'), catalytic domain"/>
    <property type="match status" value="1"/>
</dbReference>
<sequence length="329" mass="37614">MSTTPNTVLPARLRFPGLSSTAYEHPADRAALEALRATPGLDRLFRWLSDIGFERYARLFFTADSLRISPKQCPRLYNDLREACAILDVREPEFYLIQYPYPVSYALGMQRHIVVISSSLVDLLSDTERLFIIGREIGHIKSDHMLYRTMALVLANLLAANSPYLNIPGELLVRTLLYTLFAWFRKSELSADRAGLLVVQDPEICINAILKRVAGTQKLTDDLDSAEFVRQADLFDDMEDDLLGFYYKFKMLRFNPEPFPAVRAREVLDWSRSREYQKLLRGEYPHARPKAGERVCTQCGHSVTNVSFRFCPECGTSLPPPLPEYPEPI</sequence>
<dbReference type="STRING" id="454171.CP488_00533"/>
<evidence type="ECO:0000256" key="1">
    <source>
        <dbReference type="ARBA" id="ARBA00022475"/>
    </source>
</evidence>
<dbReference type="PANTHER" id="PTHR43221">
    <property type="entry name" value="PROTEASE HTPX"/>
    <property type="match status" value="1"/>
</dbReference>
<dbReference type="EMBL" id="HF951689">
    <property type="protein sequence ID" value="CCW34447.1"/>
    <property type="molecule type" value="Genomic_DNA"/>
</dbReference>
<name>S0EVP6_CHTCT</name>
<accession>S0EVP6</accession>
<comment type="similarity">
    <text evidence="10">Belongs to the peptidase M48 family.</text>
</comment>
<keyword evidence="5 10" id="KW-0378">Hydrolase</keyword>
<evidence type="ECO:0000259" key="11">
    <source>
        <dbReference type="Pfam" id="PF01435"/>
    </source>
</evidence>
<comment type="cofactor">
    <cofactor evidence="10">
        <name>Zn(2+)</name>
        <dbReference type="ChEBI" id="CHEBI:29105"/>
    </cofactor>
    <text evidence="10">Binds 1 zinc ion per subunit.</text>
</comment>
<feature type="domain" description="Peptidase M48" evidence="11">
    <location>
        <begin position="88"/>
        <end position="226"/>
    </location>
</feature>
<proteinExistence type="inferred from homology"/>
<dbReference type="eggNOG" id="COG0501">
    <property type="taxonomic scope" value="Bacteria"/>
</dbReference>
<keyword evidence="3" id="KW-0812">Transmembrane</keyword>
<dbReference type="HOGENOM" id="CLU_052979_1_1_0"/>
<dbReference type="RefSeq" id="WP_016482009.1">
    <property type="nucleotide sequence ID" value="NC_021487.1"/>
</dbReference>
<dbReference type="InParanoid" id="S0EVP6"/>
<evidence type="ECO:0000256" key="4">
    <source>
        <dbReference type="ARBA" id="ARBA00022723"/>
    </source>
</evidence>
<dbReference type="Pfam" id="PF01435">
    <property type="entry name" value="Peptidase_M48"/>
    <property type="match status" value="1"/>
</dbReference>
<evidence type="ECO:0000313" key="13">
    <source>
        <dbReference type="Proteomes" id="UP000014227"/>
    </source>
</evidence>
<keyword evidence="1" id="KW-1003">Cell membrane</keyword>
<evidence type="ECO:0000256" key="5">
    <source>
        <dbReference type="ARBA" id="ARBA00022801"/>
    </source>
</evidence>
<evidence type="ECO:0000256" key="2">
    <source>
        <dbReference type="ARBA" id="ARBA00022670"/>
    </source>
</evidence>
<reference evidence="13" key="1">
    <citation type="submission" date="2013-03" db="EMBL/GenBank/DDBJ databases">
        <title>Genome sequence of Chthonomonas calidirosea, the first sequenced genome from the Armatimonadetes phylum (formally candidate division OP10).</title>
        <authorList>
            <person name="Lee K.C.Y."/>
            <person name="Morgan X.C."/>
            <person name="Dunfield P.F."/>
            <person name="Tamas I."/>
            <person name="Houghton K.M."/>
            <person name="Vyssotski M."/>
            <person name="Ryan J.L.J."/>
            <person name="Lagutin K."/>
            <person name="McDonald I.R."/>
            <person name="Stott M.B."/>
        </authorList>
    </citation>
    <scope>NUCLEOTIDE SEQUENCE [LARGE SCALE GENOMIC DNA]</scope>
    <source>
        <strain evidence="13">DSM 23976 / ICMP 18418 / T49</strain>
    </source>
</reference>
<dbReference type="InterPro" id="IPR050083">
    <property type="entry name" value="HtpX_protease"/>
</dbReference>
<keyword evidence="8 10" id="KW-0482">Metalloprotease</keyword>
<keyword evidence="2 10" id="KW-0645">Protease</keyword>
<keyword evidence="7" id="KW-1133">Transmembrane helix</keyword>
<dbReference type="GO" id="GO:0046872">
    <property type="term" value="F:metal ion binding"/>
    <property type="evidence" value="ECO:0007669"/>
    <property type="project" value="UniProtKB-KW"/>
</dbReference>
<evidence type="ECO:0000313" key="12">
    <source>
        <dbReference type="EMBL" id="CCW34447.1"/>
    </source>
</evidence>
<evidence type="ECO:0000256" key="9">
    <source>
        <dbReference type="ARBA" id="ARBA00023136"/>
    </source>
</evidence>
<dbReference type="CDD" id="cd07325">
    <property type="entry name" value="M48_Ste24p_like"/>
    <property type="match status" value="1"/>
</dbReference>
<evidence type="ECO:0000256" key="3">
    <source>
        <dbReference type="ARBA" id="ARBA00022692"/>
    </source>
</evidence>
<dbReference type="KEGG" id="ccz:CCALI_00621"/>
<dbReference type="OrthoDB" id="3174166at2"/>
<evidence type="ECO:0000256" key="7">
    <source>
        <dbReference type="ARBA" id="ARBA00022989"/>
    </source>
</evidence>
<evidence type="ECO:0000256" key="10">
    <source>
        <dbReference type="RuleBase" id="RU003983"/>
    </source>
</evidence>
<evidence type="ECO:0000256" key="8">
    <source>
        <dbReference type="ARBA" id="ARBA00023049"/>
    </source>
</evidence>
<dbReference type="Proteomes" id="UP000014227">
    <property type="component" value="Chromosome I"/>
</dbReference>
<dbReference type="InterPro" id="IPR001915">
    <property type="entry name" value="Peptidase_M48"/>
</dbReference>
<organism evidence="12 13">
    <name type="scientific">Chthonomonas calidirosea (strain DSM 23976 / ICMP 18418 / T49)</name>
    <dbReference type="NCBI Taxonomy" id="1303518"/>
    <lineage>
        <taxon>Bacteria</taxon>
        <taxon>Bacillati</taxon>
        <taxon>Armatimonadota</taxon>
        <taxon>Chthonomonadia</taxon>
        <taxon>Chthonomonadales</taxon>
        <taxon>Chthonomonadaceae</taxon>
        <taxon>Chthonomonas</taxon>
    </lineage>
</organism>
<keyword evidence="9" id="KW-0472">Membrane</keyword>
<keyword evidence="6 10" id="KW-0862">Zinc</keyword>
<dbReference type="GO" id="GO:0004222">
    <property type="term" value="F:metalloendopeptidase activity"/>
    <property type="evidence" value="ECO:0007669"/>
    <property type="project" value="InterPro"/>
</dbReference>
<dbReference type="PATRIC" id="fig|1303518.3.peg.624"/>
<protein>
    <submittedName>
        <fullName evidence="12">Zn-dependent protease with chaperone function</fullName>
    </submittedName>
</protein>
<keyword evidence="13" id="KW-1185">Reference proteome</keyword>
<keyword evidence="4" id="KW-0479">Metal-binding</keyword>
<evidence type="ECO:0000256" key="6">
    <source>
        <dbReference type="ARBA" id="ARBA00022833"/>
    </source>
</evidence>
<dbReference type="AlphaFoldDB" id="S0EVP6"/>
<gene>
    <name evidence="12" type="ORF">CCALI_00621</name>
</gene>
<dbReference type="PANTHER" id="PTHR43221:SF3">
    <property type="entry name" value="SLL1280 PROTEIN"/>
    <property type="match status" value="1"/>
</dbReference>
<dbReference type="GO" id="GO:0006508">
    <property type="term" value="P:proteolysis"/>
    <property type="evidence" value="ECO:0007669"/>
    <property type="project" value="UniProtKB-KW"/>
</dbReference>